<feature type="transmembrane region" description="Helical" evidence="8">
    <location>
        <begin position="148"/>
        <end position="165"/>
    </location>
</feature>
<evidence type="ECO:0000313" key="9">
    <source>
        <dbReference type="EMBL" id="SCZ81183.1"/>
    </source>
</evidence>
<evidence type="ECO:0000256" key="3">
    <source>
        <dbReference type="ARBA" id="ARBA00022475"/>
    </source>
</evidence>
<evidence type="ECO:0000256" key="2">
    <source>
        <dbReference type="ARBA" id="ARBA00008488"/>
    </source>
</evidence>
<dbReference type="AlphaFoldDB" id="A0A1G5S4D2"/>
<sequence length="225" mass="25335">MEKQKMISSDRKKNYDLREEIANSISHGIGIVFSIVAMTILLVYGIWMRSPAAITGFAIYGVSSILLYTASTLYHSFRKVKVKQIMRMLDHSAIFLLIAGTYTPVTLIAMRGYWRIGILSAIWVIAISGIVFKALTYKKMDKYKGISLALYILMGWIAVIAIKPMTQTVPVGFLVWLLAGGAAYTIGTIFYAVRKIPYHHAIWHLFVLAGSVFHFLGIFRYLAKL</sequence>
<dbReference type="InterPro" id="IPR005744">
    <property type="entry name" value="Hy-lIII"/>
</dbReference>
<protein>
    <submittedName>
        <fullName evidence="9">Hemolysin III</fullName>
    </submittedName>
</protein>
<keyword evidence="6 8" id="KW-0472">Membrane</keyword>
<name>A0A1G5S4D2_9FIRM</name>
<feature type="transmembrane region" description="Helical" evidence="8">
    <location>
        <begin position="21"/>
        <end position="47"/>
    </location>
</feature>
<dbReference type="EMBL" id="FMWL01000017">
    <property type="protein sequence ID" value="SCZ81183.1"/>
    <property type="molecule type" value="Genomic_DNA"/>
</dbReference>
<dbReference type="GO" id="GO:0046872">
    <property type="term" value="F:metal ion binding"/>
    <property type="evidence" value="ECO:0007669"/>
    <property type="project" value="UniProtKB-KW"/>
</dbReference>
<feature type="transmembrane region" description="Helical" evidence="8">
    <location>
        <begin position="205"/>
        <end position="223"/>
    </location>
</feature>
<keyword evidence="7" id="KW-0479">Metal-binding</keyword>
<dbReference type="PANTHER" id="PTHR20855">
    <property type="entry name" value="ADIPOR/PROGESTIN RECEPTOR-RELATED"/>
    <property type="match status" value="1"/>
</dbReference>
<gene>
    <name evidence="9" type="ORF">SAMN03080599_02646</name>
</gene>
<dbReference type="PANTHER" id="PTHR20855:SF3">
    <property type="entry name" value="LD03007P"/>
    <property type="match status" value="1"/>
</dbReference>
<dbReference type="NCBIfam" id="TIGR01065">
    <property type="entry name" value="hlyIII"/>
    <property type="match status" value="1"/>
</dbReference>
<dbReference type="GO" id="GO:0005886">
    <property type="term" value="C:plasma membrane"/>
    <property type="evidence" value="ECO:0007669"/>
    <property type="project" value="UniProtKB-SubCell"/>
</dbReference>
<feature type="binding site" evidence="7">
    <location>
        <position position="200"/>
    </location>
    <ligand>
        <name>Zn(2+)</name>
        <dbReference type="ChEBI" id="CHEBI:29105"/>
    </ligand>
</feature>
<feature type="transmembrane region" description="Helical" evidence="8">
    <location>
        <begin position="116"/>
        <end position="136"/>
    </location>
</feature>
<keyword evidence="10" id="KW-1185">Reference proteome</keyword>
<organism evidence="9 10">
    <name type="scientific">Acidaminobacter hydrogenoformans DSM 2784</name>
    <dbReference type="NCBI Taxonomy" id="1120920"/>
    <lineage>
        <taxon>Bacteria</taxon>
        <taxon>Bacillati</taxon>
        <taxon>Bacillota</taxon>
        <taxon>Clostridia</taxon>
        <taxon>Peptostreptococcales</taxon>
        <taxon>Acidaminobacteraceae</taxon>
        <taxon>Acidaminobacter</taxon>
    </lineage>
</organism>
<accession>A0A1G5S4D2</accession>
<evidence type="ECO:0000256" key="1">
    <source>
        <dbReference type="ARBA" id="ARBA00004651"/>
    </source>
</evidence>
<feature type="binding site" evidence="7">
    <location>
        <position position="75"/>
    </location>
    <ligand>
        <name>Zn(2+)</name>
        <dbReference type="ChEBI" id="CHEBI:29105"/>
    </ligand>
</feature>
<feature type="transmembrane region" description="Helical" evidence="8">
    <location>
        <begin position="53"/>
        <end position="77"/>
    </location>
</feature>
<feature type="binding site" evidence="7">
    <location>
        <position position="204"/>
    </location>
    <ligand>
        <name>Zn(2+)</name>
        <dbReference type="ChEBI" id="CHEBI:29105"/>
    </ligand>
</feature>
<dbReference type="STRING" id="1120920.SAMN03080599_02646"/>
<evidence type="ECO:0000256" key="8">
    <source>
        <dbReference type="SAM" id="Phobius"/>
    </source>
</evidence>
<evidence type="ECO:0000256" key="4">
    <source>
        <dbReference type="ARBA" id="ARBA00022692"/>
    </source>
</evidence>
<evidence type="ECO:0000256" key="6">
    <source>
        <dbReference type="ARBA" id="ARBA00023136"/>
    </source>
</evidence>
<comment type="subcellular location">
    <subcellularLocation>
        <location evidence="1">Cell membrane</location>
        <topology evidence="1">Multi-pass membrane protein</topology>
    </subcellularLocation>
</comment>
<proteinExistence type="inferred from homology"/>
<evidence type="ECO:0000313" key="10">
    <source>
        <dbReference type="Proteomes" id="UP000199208"/>
    </source>
</evidence>
<dbReference type="GO" id="GO:0140911">
    <property type="term" value="F:pore-forming activity"/>
    <property type="evidence" value="ECO:0007669"/>
    <property type="project" value="InterPro"/>
</dbReference>
<dbReference type="Pfam" id="PF03006">
    <property type="entry name" value="HlyIII"/>
    <property type="match status" value="1"/>
</dbReference>
<feature type="transmembrane region" description="Helical" evidence="8">
    <location>
        <begin position="89"/>
        <end position="110"/>
    </location>
</feature>
<evidence type="ECO:0000256" key="5">
    <source>
        <dbReference type="ARBA" id="ARBA00022989"/>
    </source>
</evidence>
<keyword evidence="7" id="KW-0862">Zinc</keyword>
<keyword evidence="4 8" id="KW-0812">Transmembrane</keyword>
<dbReference type="Proteomes" id="UP000199208">
    <property type="component" value="Unassembled WGS sequence"/>
</dbReference>
<reference evidence="9 10" key="1">
    <citation type="submission" date="2016-10" db="EMBL/GenBank/DDBJ databases">
        <authorList>
            <person name="de Groot N.N."/>
        </authorList>
    </citation>
    <scope>NUCLEOTIDE SEQUENCE [LARGE SCALE GENOMIC DNA]</scope>
    <source>
        <strain evidence="9 10">DSM 2784</strain>
    </source>
</reference>
<feature type="transmembrane region" description="Helical" evidence="8">
    <location>
        <begin position="171"/>
        <end position="193"/>
    </location>
</feature>
<dbReference type="RefSeq" id="WP_242870913.1">
    <property type="nucleotide sequence ID" value="NZ_FMWL01000017.1"/>
</dbReference>
<dbReference type="InterPro" id="IPR004254">
    <property type="entry name" value="AdipoR/HlyIII-related"/>
</dbReference>
<keyword evidence="5 8" id="KW-1133">Transmembrane helix</keyword>
<keyword evidence="3" id="KW-1003">Cell membrane</keyword>
<comment type="similarity">
    <text evidence="2">Belongs to the UPF0073 (Hly-III) family.</text>
</comment>
<evidence type="ECO:0000256" key="7">
    <source>
        <dbReference type="PIRSR" id="PIRSR604254-1"/>
    </source>
</evidence>